<dbReference type="PANTHER" id="PTHR43163">
    <property type="entry name" value="DIPEPTIDE TRANSPORT SYSTEM PERMEASE PROTEIN DPPB-RELATED"/>
    <property type="match status" value="1"/>
</dbReference>
<keyword evidence="3" id="KW-1003">Cell membrane</keyword>
<evidence type="ECO:0000313" key="10">
    <source>
        <dbReference type="Proteomes" id="UP001631957"/>
    </source>
</evidence>
<protein>
    <submittedName>
        <fullName evidence="9">ABC transporter permease</fullName>
    </submittedName>
</protein>
<dbReference type="Proteomes" id="UP001631957">
    <property type="component" value="Unassembled WGS sequence"/>
</dbReference>
<feature type="transmembrane region" description="Helical" evidence="7">
    <location>
        <begin position="134"/>
        <end position="157"/>
    </location>
</feature>
<evidence type="ECO:0000256" key="6">
    <source>
        <dbReference type="ARBA" id="ARBA00023136"/>
    </source>
</evidence>
<feature type="transmembrane region" description="Helical" evidence="7">
    <location>
        <begin position="102"/>
        <end position="122"/>
    </location>
</feature>
<keyword evidence="10" id="KW-1185">Reference proteome</keyword>
<dbReference type="InterPro" id="IPR035906">
    <property type="entry name" value="MetI-like_sf"/>
</dbReference>
<sequence>MSFLGSFVVRRLLLGVVQTVAVVLLVFALAEALPGDAAVALAGDQPDPARIAAIREAMHLDQPAAERLLTWAGGLLHGDLGTSLVSGRPVSLYLSEGFGPTLLLASLTLLLLIPAGFGLGVLMARHEGGWIDRLASGVSLGVYAVPEFALGVLLVTVFALRLDWLPPTAVGYGTELLAHPAVLVLPVLVLLARPVCSLSRLVRAGMVEALASPYVAQARRYGVPEARVRYLHALPNALAPAVQQLARTVDWLLCGVIVVEALFVIPGLGTVLLNAVSERDVPVVQGLAVVFGVLTVVLNLGADLVAHRFAPRAEVAA</sequence>
<dbReference type="SUPFAM" id="SSF161098">
    <property type="entry name" value="MetI-like"/>
    <property type="match status" value="1"/>
</dbReference>
<evidence type="ECO:0000256" key="2">
    <source>
        <dbReference type="ARBA" id="ARBA00022448"/>
    </source>
</evidence>
<name>A0ABW9HMW1_9ACTN</name>
<keyword evidence="2 7" id="KW-0813">Transport</keyword>
<evidence type="ECO:0000259" key="8">
    <source>
        <dbReference type="PROSITE" id="PS50928"/>
    </source>
</evidence>
<gene>
    <name evidence="9" type="ORF">ACKI18_10095</name>
</gene>
<dbReference type="RefSeq" id="WP_055722528.1">
    <property type="nucleotide sequence ID" value="NZ_JBJVNI010000005.1"/>
</dbReference>
<reference evidence="9 10" key="1">
    <citation type="submission" date="2024-12" db="EMBL/GenBank/DDBJ databases">
        <title>Forecasting of Potato common scab and diversities of Pathogenic streptomyces spp. in china.</title>
        <authorList>
            <person name="Handique U."/>
            <person name="Wu J."/>
        </authorList>
    </citation>
    <scope>NUCLEOTIDE SEQUENCE [LARGE SCALE GENOMIC DNA]</scope>
    <source>
        <strain evidence="9 10">ZRIMU1530</strain>
    </source>
</reference>
<evidence type="ECO:0000256" key="5">
    <source>
        <dbReference type="ARBA" id="ARBA00022989"/>
    </source>
</evidence>
<evidence type="ECO:0000256" key="1">
    <source>
        <dbReference type="ARBA" id="ARBA00004651"/>
    </source>
</evidence>
<feature type="transmembrane region" description="Helical" evidence="7">
    <location>
        <begin position="251"/>
        <end position="276"/>
    </location>
</feature>
<dbReference type="PANTHER" id="PTHR43163:SF3">
    <property type="entry name" value="PEPTIDE ABC TRANSPORTER PERMEASE PROTEIN"/>
    <property type="match status" value="1"/>
</dbReference>
<evidence type="ECO:0000256" key="4">
    <source>
        <dbReference type="ARBA" id="ARBA00022692"/>
    </source>
</evidence>
<dbReference type="EMBL" id="JBJVNI010000005">
    <property type="protein sequence ID" value="MFM9609066.1"/>
    <property type="molecule type" value="Genomic_DNA"/>
</dbReference>
<dbReference type="Gene3D" id="1.10.3720.10">
    <property type="entry name" value="MetI-like"/>
    <property type="match status" value="1"/>
</dbReference>
<comment type="subcellular location">
    <subcellularLocation>
        <location evidence="1 7">Cell membrane</location>
        <topology evidence="1 7">Multi-pass membrane protein</topology>
    </subcellularLocation>
</comment>
<feature type="domain" description="ABC transmembrane type-1" evidence="8">
    <location>
        <begin position="98"/>
        <end position="306"/>
    </location>
</feature>
<feature type="transmembrane region" description="Helical" evidence="7">
    <location>
        <begin position="177"/>
        <end position="196"/>
    </location>
</feature>
<evidence type="ECO:0000313" key="9">
    <source>
        <dbReference type="EMBL" id="MFM9609066.1"/>
    </source>
</evidence>
<dbReference type="CDD" id="cd06261">
    <property type="entry name" value="TM_PBP2"/>
    <property type="match status" value="1"/>
</dbReference>
<dbReference type="Pfam" id="PF00528">
    <property type="entry name" value="BPD_transp_1"/>
    <property type="match status" value="1"/>
</dbReference>
<comment type="caution">
    <text evidence="9">The sequence shown here is derived from an EMBL/GenBank/DDBJ whole genome shotgun (WGS) entry which is preliminary data.</text>
</comment>
<keyword evidence="6 7" id="KW-0472">Membrane</keyword>
<dbReference type="InterPro" id="IPR000515">
    <property type="entry name" value="MetI-like"/>
</dbReference>
<dbReference type="PROSITE" id="PS50928">
    <property type="entry name" value="ABC_TM1"/>
    <property type="match status" value="1"/>
</dbReference>
<feature type="transmembrane region" description="Helical" evidence="7">
    <location>
        <begin position="282"/>
        <end position="302"/>
    </location>
</feature>
<dbReference type="Pfam" id="PF19300">
    <property type="entry name" value="BPD_transp_1_N"/>
    <property type="match status" value="1"/>
</dbReference>
<comment type="similarity">
    <text evidence="7">Belongs to the binding-protein-dependent transport system permease family.</text>
</comment>
<organism evidence="9 10">
    <name type="scientific">Streptomyces niveiscabiei</name>
    <dbReference type="NCBI Taxonomy" id="164115"/>
    <lineage>
        <taxon>Bacteria</taxon>
        <taxon>Bacillati</taxon>
        <taxon>Actinomycetota</taxon>
        <taxon>Actinomycetes</taxon>
        <taxon>Kitasatosporales</taxon>
        <taxon>Streptomycetaceae</taxon>
        <taxon>Streptomyces</taxon>
    </lineage>
</organism>
<proteinExistence type="inferred from homology"/>
<dbReference type="InterPro" id="IPR045621">
    <property type="entry name" value="BPD_transp_1_N"/>
</dbReference>
<evidence type="ECO:0000256" key="7">
    <source>
        <dbReference type="RuleBase" id="RU363032"/>
    </source>
</evidence>
<accession>A0ABW9HMW1</accession>
<keyword evidence="4 7" id="KW-0812">Transmembrane</keyword>
<keyword evidence="5 7" id="KW-1133">Transmembrane helix</keyword>
<evidence type="ECO:0000256" key="3">
    <source>
        <dbReference type="ARBA" id="ARBA00022475"/>
    </source>
</evidence>